<reference evidence="2 3" key="1">
    <citation type="submission" date="2024-11" db="EMBL/GenBank/DDBJ databases">
        <title>A near-complete genome assembly of Cinchona calisaya.</title>
        <authorList>
            <person name="Lian D.C."/>
            <person name="Zhao X.W."/>
            <person name="Wei L."/>
        </authorList>
    </citation>
    <scope>NUCLEOTIDE SEQUENCE [LARGE SCALE GENOMIC DNA]</scope>
    <source>
        <tissue evidence="2">Nenye</tissue>
    </source>
</reference>
<keyword evidence="1" id="KW-0472">Membrane</keyword>
<evidence type="ECO:0000256" key="1">
    <source>
        <dbReference type="SAM" id="Phobius"/>
    </source>
</evidence>
<evidence type="ECO:0000313" key="3">
    <source>
        <dbReference type="Proteomes" id="UP001630127"/>
    </source>
</evidence>
<keyword evidence="1" id="KW-1133">Transmembrane helix</keyword>
<dbReference type="EMBL" id="JBJUIK010000013">
    <property type="protein sequence ID" value="KAL3507997.1"/>
    <property type="molecule type" value="Genomic_DNA"/>
</dbReference>
<keyword evidence="3" id="KW-1185">Reference proteome</keyword>
<protein>
    <submittedName>
        <fullName evidence="2">Uncharacterized protein</fullName>
    </submittedName>
</protein>
<sequence>MDASSYRNSLEKQRKVLSLIICGFAFSLSSSLLMILSSFAENGMIRPYPSGNNFSYMGGLEISILFFPSELDILNHEFKKCQKDVPSSIIWFMEHPVKIPSVN</sequence>
<dbReference type="AlphaFoldDB" id="A0ABD2YNX5"/>
<gene>
    <name evidence="2" type="ORF">ACH5RR_033379</name>
</gene>
<keyword evidence="1" id="KW-0812">Transmembrane</keyword>
<feature type="transmembrane region" description="Helical" evidence="1">
    <location>
        <begin position="16"/>
        <end position="36"/>
    </location>
</feature>
<dbReference type="Proteomes" id="UP001630127">
    <property type="component" value="Unassembled WGS sequence"/>
</dbReference>
<name>A0ABD2YNX5_9GENT</name>
<comment type="caution">
    <text evidence="2">The sequence shown here is derived from an EMBL/GenBank/DDBJ whole genome shotgun (WGS) entry which is preliminary data.</text>
</comment>
<organism evidence="2 3">
    <name type="scientific">Cinchona calisaya</name>
    <dbReference type="NCBI Taxonomy" id="153742"/>
    <lineage>
        <taxon>Eukaryota</taxon>
        <taxon>Viridiplantae</taxon>
        <taxon>Streptophyta</taxon>
        <taxon>Embryophyta</taxon>
        <taxon>Tracheophyta</taxon>
        <taxon>Spermatophyta</taxon>
        <taxon>Magnoliopsida</taxon>
        <taxon>eudicotyledons</taxon>
        <taxon>Gunneridae</taxon>
        <taxon>Pentapetalae</taxon>
        <taxon>asterids</taxon>
        <taxon>lamiids</taxon>
        <taxon>Gentianales</taxon>
        <taxon>Rubiaceae</taxon>
        <taxon>Cinchonoideae</taxon>
        <taxon>Cinchoneae</taxon>
        <taxon>Cinchona</taxon>
    </lineage>
</organism>
<evidence type="ECO:0000313" key="2">
    <source>
        <dbReference type="EMBL" id="KAL3507997.1"/>
    </source>
</evidence>
<accession>A0ABD2YNX5</accession>
<proteinExistence type="predicted"/>